<dbReference type="PANTHER" id="PTHR35936:SF19">
    <property type="entry name" value="AMINO-ACID-BINDING PROTEIN YXEM-RELATED"/>
    <property type="match status" value="1"/>
</dbReference>
<dbReference type="Proteomes" id="UP000784880">
    <property type="component" value="Unassembled WGS sequence"/>
</dbReference>
<comment type="similarity">
    <text evidence="2 6">Belongs to the bacterial solute-binding protein 3 family.</text>
</comment>
<evidence type="ECO:0000259" key="9">
    <source>
        <dbReference type="SMART" id="SM00079"/>
    </source>
</evidence>
<keyword evidence="5" id="KW-0449">Lipoprotein</keyword>
<dbReference type="RefSeq" id="WP_217064865.1">
    <property type="nucleotide sequence ID" value="NZ_JAHQCS010000056.1"/>
</dbReference>
<gene>
    <name evidence="10" type="ORF">KS419_04405</name>
</gene>
<dbReference type="PROSITE" id="PS51257">
    <property type="entry name" value="PROKAR_LIPOPROTEIN"/>
    <property type="match status" value="1"/>
</dbReference>
<evidence type="ECO:0000313" key="11">
    <source>
        <dbReference type="Proteomes" id="UP000784880"/>
    </source>
</evidence>
<evidence type="ECO:0000256" key="1">
    <source>
        <dbReference type="ARBA" id="ARBA00004196"/>
    </source>
</evidence>
<name>A0ABS6JBC7_9BACI</name>
<dbReference type="SMART" id="SM00079">
    <property type="entry name" value="PBPe"/>
    <property type="match status" value="1"/>
</dbReference>
<evidence type="ECO:0000259" key="8">
    <source>
        <dbReference type="SMART" id="SM00062"/>
    </source>
</evidence>
<proteinExistence type="inferred from homology"/>
<comment type="caution">
    <text evidence="10">The sequence shown here is derived from an EMBL/GenBank/DDBJ whole genome shotgun (WGS) entry which is preliminary data.</text>
</comment>
<evidence type="ECO:0000256" key="4">
    <source>
        <dbReference type="ARBA" id="ARBA00023139"/>
    </source>
</evidence>
<feature type="chain" id="PRO_5047527336" evidence="7">
    <location>
        <begin position="28"/>
        <end position="260"/>
    </location>
</feature>
<keyword evidence="3 7" id="KW-0732">Signal</keyword>
<evidence type="ECO:0000256" key="5">
    <source>
        <dbReference type="ARBA" id="ARBA00023288"/>
    </source>
</evidence>
<dbReference type="SMART" id="SM00062">
    <property type="entry name" value="PBPb"/>
    <property type="match status" value="1"/>
</dbReference>
<feature type="domain" description="Ionotropic glutamate receptor C-terminal" evidence="9">
    <location>
        <begin position="38"/>
        <end position="255"/>
    </location>
</feature>
<accession>A0ABS6JBC7</accession>
<evidence type="ECO:0000256" key="6">
    <source>
        <dbReference type="RuleBase" id="RU003744"/>
    </source>
</evidence>
<reference evidence="10 11" key="1">
    <citation type="submission" date="2021-06" db="EMBL/GenBank/DDBJ databases">
        <title>Bacillus sp. RD4P76, an endophyte from a halophyte.</title>
        <authorList>
            <person name="Sun J.-Q."/>
        </authorList>
    </citation>
    <scope>NUCLEOTIDE SEQUENCE [LARGE SCALE GENOMIC DNA]</scope>
    <source>
        <strain evidence="10 11">CGMCC 1.15917</strain>
    </source>
</reference>
<organism evidence="10 11">
    <name type="scientific">Evansella tamaricis</name>
    <dbReference type="NCBI Taxonomy" id="2069301"/>
    <lineage>
        <taxon>Bacteria</taxon>
        <taxon>Bacillati</taxon>
        <taxon>Bacillota</taxon>
        <taxon>Bacilli</taxon>
        <taxon>Bacillales</taxon>
        <taxon>Bacillaceae</taxon>
        <taxon>Evansella</taxon>
    </lineage>
</organism>
<evidence type="ECO:0000256" key="7">
    <source>
        <dbReference type="SAM" id="SignalP"/>
    </source>
</evidence>
<dbReference type="Pfam" id="PF00497">
    <property type="entry name" value="SBP_bac_3"/>
    <property type="match status" value="1"/>
</dbReference>
<protein>
    <submittedName>
        <fullName evidence="10">Transporter substrate-binding domain-containing protein</fullName>
    </submittedName>
</protein>
<dbReference type="PROSITE" id="PS01039">
    <property type="entry name" value="SBP_BACTERIAL_3"/>
    <property type="match status" value="1"/>
</dbReference>
<keyword evidence="11" id="KW-1185">Reference proteome</keyword>
<evidence type="ECO:0000256" key="2">
    <source>
        <dbReference type="ARBA" id="ARBA00010333"/>
    </source>
</evidence>
<comment type="subcellular location">
    <subcellularLocation>
        <location evidence="1">Cell envelope</location>
    </subcellularLocation>
</comment>
<dbReference type="InterPro" id="IPR001320">
    <property type="entry name" value="Iontro_rcpt_C"/>
</dbReference>
<dbReference type="InterPro" id="IPR001638">
    <property type="entry name" value="Solute-binding_3/MltF_N"/>
</dbReference>
<feature type="domain" description="Solute-binding protein family 3/N-terminal" evidence="8">
    <location>
        <begin position="38"/>
        <end position="256"/>
    </location>
</feature>
<feature type="signal peptide" evidence="7">
    <location>
        <begin position="1"/>
        <end position="27"/>
    </location>
</feature>
<evidence type="ECO:0000313" key="10">
    <source>
        <dbReference type="EMBL" id="MBU9710976.1"/>
    </source>
</evidence>
<dbReference type="EMBL" id="JAHQCS010000056">
    <property type="protein sequence ID" value="MBU9710976.1"/>
    <property type="molecule type" value="Genomic_DNA"/>
</dbReference>
<dbReference type="InterPro" id="IPR018313">
    <property type="entry name" value="SBP_3_CS"/>
</dbReference>
<keyword evidence="4" id="KW-0564">Palmitate</keyword>
<dbReference type="PANTHER" id="PTHR35936">
    <property type="entry name" value="MEMBRANE-BOUND LYTIC MUREIN TRANSGLYCOSYLASE F"/>
    <property type="match status" value="1"/>
</dbReference>
<evidence type="ECO:0000256" key="3">
    <source>
        <dbReference type="ARBA" id="ARBA00022729"/>
    </source>
</evidence>
<sequence length="260" mass="28621">MNRLFKTFLPILLLMVLLLAACGDDDAGGDGITLEEGKFVFALSGEYRPFSYINEDGELVGFDVDIGMAIAEEMGLEGEPYQITWNSIIPGLQDNRYDAIIGSMGITEERMETVDFSDPYYFSGAQLYVRGDSGIGSINDVDDSTEVAVAEGTTYHTMIQDHTTNIATYDSDVVALQALAQGRHDAVVTDRLVGLINIEEQGFDIEMVGELIDTERIAIAIRQNEEDLLAAINDALATIRESGVYEEINARYFDENIGEE</sequence>